<evidence type="ECO:0000259" key="12">
    <source>
        <dbReference type="SMART" id="SM00861"/>
    </source>
</evidence>
<dbReference type="PANTHER" id="PTHR43195">
    <property type="entry name" value="TRANSKETOLASE"/>
    <property type="match status" value="1"/>
</dbReference>
<evidence type="ECO:0000256" key="11">
    <source>
        <dbReference type="ARBA" id="ARBA00023052"/>
    </source>
</evidence>
<comment type="cofactor">
    <cofactor evidence="4">
        <name>thiamine diphosphate</name>
        <dbReference type="ChEBI" id="CHEBI:58937"/>
    </cofactor>
</comment>
<evidence type="ECO:0000256" key="3">
    <source>
        <dbReference type="ARBA" id="ARBA00001946"/>
    </source>
</evidence>
<proteinExistence type="inferred from homology"/>
<evidence type="ECO:0000256" key="5">
    <source>
        <dbReference type="ARBA" id="ARBA00007131"/>
    </source>
</evidence>
<dbReference type="GO" id="GO:0004802">
    <property type="term" value="F:transketolase activity"/>
    <property type="evidence" value="ECO:0007669"/>
    <property type="project" value="TreeGrafter"/>
</dbReference>
<dbReference type="Gene3D" id="3.40.50.920">
    <property type="match status" value="1"/>
</dbReference>
<dbReference type="InterPro" id="IPR033248">
    <property type="entry name" value="Transketolase_C"/>
</dbReference>
<keyword evidence="8" id="KW-0479">Metal-binding</keyword>
<dbReference type="Pfam" id="PF00456">
    <property type="entry name" value="Transketolase_N"/>
    <property type="match status" value="1"/>
</dbReference>
<evidence type="ECO:0000256" key="8">
    <source>
        <dbReference type="ARBA" id="ARBA00022723"/>
    </source>
</evidence>
<dbReference type="AlphaFoldDB" id="A0A2M7LKD0"/>
<dbReference type="InterPro" id="IPR020826">
    <property type="entry name" value="Transketolase_BS"/>
</dbReference>
<dbReference type="PANTHER" id="PTHR43195:SF1">
    <property type="entry name" value="FI06132P-RELATED"/>
    <property type="match status" value="1"/>
</dbReference>
<evidence type="ECO:0000256" key="6">
    <source>
        <dbReference type="ARBA" id="ARBA00011738"/>
    </source>
</evidence>
<dbReference type="GO" id="GO:0046872">
    <property type="term" value="F:metal ion binding"/>
    <property type="evidence" value="ECO:0007669"/>
    <property type="project" value="UniProtKB-KW"/>
</dbReference>
<protein>
    <submittedName>
        <fullName evidence="13">Transketolase</fullName>
    </submittedName>
</protein>
<comment type="similarity">
    <text evidence="5">Belongs to the transketolase family.</text>
</comment>
<evidence type="ECO:0000256" key="10">
    <source>
        <dbReference type="ARBA" id="ARBA00022842"/>
    </source>
</evidence>
<keyword evidence="7" id="KW-0808">Transferase</keyword>
<dbReference type="CDD" id="cd07033">
    <property type="entry name" value="TPP_PYR_DXS_TK_like"/>
    <property type="match status" value="1"/>
</dbReference>
<evidence type="ECO:0000313" key="13">
    <source>
        <dbReference type="EMBL" id="PIX68512.1"/>
    </source>
</evidence>
<comment type="cofactor">
    <cofactor evidence="3">
        <name>Mg(2+)</name>
        <dbReference type="ChEBI" id="CHEBI:18420"/>
    </cofactor>
</comment>
<dbReference type="PROSITE" id="PS00802">
    <property type="entry name" value="TRANSKETOLASE_2"/>
    <property type="match status" value="1"/>
</dbReference>
<dbReference type="SUPFAM" id="SSF52518">
    <property type="entry name" value="Thiamin diphosphate-binding fold (THDP-binding)"/>
    <property type="match status" value="2"/>
</dbReference>
<sequence length="715" mass="78440">MTSNKLTELVKRICFTIITSTTTAGSGHTTSSLSAVELTSVLFFGGFFKQDISNFNNVLNDKFILSKGHAAPLLYSLYEAAGVLSHKEMLTLRKFDSPLQGHPTPQLPFVDVATGSLGQGLSVGLGMALGIRLKIKELGLTPKKEPTVWVLLGDSEMAEGQVWEAMEIASYYNVNNLVGIVDINRLGQSGETELAWDVETYKKRIGTFGWHVLEIKNGHNIEEIQKIFEKANGLNTVRTQKPIMILARTVKGKGVPFLEDKLGWHGIPVPKDRLQEALDAIGPYDKKIKGVIASPPVVDLTLQNKTNQVLKRLNFIIGGTSKESAPCVIPASSKGRLTSGQKAGIQTMISNTKMSHLRLDPCLRRDDKQEEMLQVTSYKLQEKIATREAFGDALSDLGTSNNQVVALDAEVGNSTYTERLKKTNPAHFFQMFIDEGNMISVGLGLSKMGYVPFISTFAAFFTRAFDQIRMSQYSTNDQRPTIINIIGSHCGVSIGADGASQMGLEDIAMMRSIRESTVLYPSDAVSTYKLTQTLASRAGINYLRTTRAKTPILYEEKEEFPIGGCKIHFCHSLLRGDDTKINALIVAAGITLHEALKAQKILAKKKIYTIVVDLYSVKPLDSKTLLELAKKTKHIVVVEDHYEAGGIGEAVASVILGTPTLRRRTPGSSNDSGQARMTFTHLCVRKEPRSGTPEELLRYEEIDAEGIIAVIASQS</sequence>
<organism evidence="13 14">
    <name type="scientific">Candidatus Roizmanbacteria bacterium CG_4_10_14_3_um_filter_39_13</name>
    <dbReference type="NCBI Taxonomy" id="1974831"/>
    <lineage>
        <taxon>Bacteria</taxon>
        <taxon>Candidatus Roizmaniibacteriota</taxon>
    </lineage>
</organism>
<dbReference type="InterPro" id="IPR005475">
    <property type="entry name" value="Transketolase-like_Pyr-bd"/>
</dbReference>
<dbReference type="Proteomes" id="UP000228500">
    <property type="component" value="Unassembled WGS sequence"/>
</dbReference>
<dbReference type="InterPro" id="IPR005474">
    <property type="entry name" value="Transketolase_N"/>
</dbReference>
<gene>
    <name evidence="13" type="ORF">COZ40_02880</name>
</gene>
<keyword evidence="9" id="KW-0106">Calcium</keyword>
<dbReference type="EMBL" id="PFJH01000120">
    <property type="protein sequence ID" value="PIX68512.1"/>
    <property type="molecule type" value="Genomic_DNA"/>
</dbReference>
<dbReference type="FunFam" id="3.40.50.970:FF:000129">
    <property type="entry name" value="Transketolase"/>
    <property type="match status" value="1"/>
</dbReference>
<feature type="domain" description="Transketolase-like pyrimidine-binding" evidence="12">
    <location>
        <begin position="384"/>
        <end position="552"/>
    </location>
</feature>
<dbReference type="SUPFAM" id="SSF52922">
    <property type="entry name" value="TK C-terminal domain-like"/>
    <property type="match status" value="1"/>
</dbReference>
<evidence type="ECO:0000256" key="7">
    <source>
        <dbReference type="ARBA" id="ARBA00022679"/>
    </source>
</evidence>
<dbReference type="Pfam" id="PF02780">
    <property type="entry name" value="Transketolase_C"/>
    <property type="match status" value="1"/>
</dbReference>
<comment type="subunit">
    <text evidence="6">Homodimer.</text>
</comment>
<evidence type="ECO:0000256" key="4">
    <source>
        <dbReference type="ARBA" id="ARBA00001964"/>
    </source>
</evidence>
<dbReference type="InterPro" id="IPR029061">
    <property type="entry name" value="THDP-binding"/>
</dbReference>
<keyword evidence="10" id="KW-0460">Magnesium</keyword>
<dbReference type="CDD" id="cd02012">
    <property type="entry name" value="TPP_TK"/>
    <property type="match status" value="1"/>
</dbReference>
<dbReference type="GO" id="GO:0005737">
    <property type="term" value="C:cytoplasm"/>
    <property type="evidence" value="ECO:0007669"/>
    <property type="project" value="UniProtKB-ARBA"/>
</dbReference>
<dbReference type="InterPro" id="IPR009014">
    <property type="entry name" value="Transketo_C/PFOR_II"/>
</dbReference>
<dbReference type="InterPro" id="IPR051424">
    <property type="entry name" value="Transketolase-like"/>
</dbReference>
<evidence type="ECO:0000256" key="2">
    <source>
        <dbReference type="ARBA" id="ARBA00001936"/>
    </source>
</evidence>
<evidence type="ECO:0000313" key="14">
    <source>
        <dbReference type="Proteomes" id="UP000228500"/>
    </source>
</evidence>
<comment type="cofactor">
    <cofactor evidence="2">
        <name>Mn(2+)</name>
        <dbReference type="ChEBI" id="CHEBI:29035"/>
    </cofactor>
</comment>
<dbReference type="Gene3D" id="3.40.50.970">
    <property type="match status" value="2"/>
</dbReference>
<name>A0A2M7LKD0_9BACT</name>
<reference evidence="14" key="1">
    <citation type="submission" date="2017-09" db="EMBL/GenBank/DDBJ databases">
        <title>Depth-based differentiation of microbial function through sediment-hosted aquifers and enrichment of novel symbionts in the deep terrestrial subsurface.</title>
        <authorList>
            <person name="Probst A.J."/>
            <person name="Ladd B."/>
            <person name="Jarett J.K."/>
            <person name="Geller-Mcgrath D.E."/>
            <person name="Sieber C.M.K."/>
            <person name="Emerson J.B."/>
            <person name="Anantharaman K."/>
            <person name="Thomas B.C."/>
            <person name="Malmstrom R."/>
            <person name="Stieglmeier M."/>
            <person name="Klingl A."/>
            <person name="Woyke T."/>
            <person name="Ryan C.M."/>
            <person name="Banfield J.F."/>
        </authorList>
    </citation>
    <scope>NUCLEOTIDE SEQUENCE [LARGE SCALE GENOMIC DNA]</scope>
</reference>
<keyword evidence="11" id="KW-0786">Thiamine pyrophosphate</keyword>
<evidence type="ECO:0000256" key="9">
    <source>
        <dbReference type="ARBA" id="ARBA00022837"/>
    </source>
</evidence>
<comment type="caution">
    <text evidence="13">The sequence shown here is derived from an EMBL/GenBank/DDBJ whole genome shotgun (WGS) entry which is preliminary data.</text>
</comment>
<dbReference type="Pfam" id="PF02779">
    <property type="entry name" value="Transket_pyr"/>
    <property type="match status" value="1"/>
</dbReference>
<evidence type="ECO:0000256" key="1">
    <source>
        <dbReference type="ARBA" id="ARBA00001913"/>
    </source>
</evidence>
<dbReference type="GO" id="GO:0030976">
    <property type="term" value="F:thiamine pyrophosphate binding"/>
    <property type="evidence" value="ECO:0007669"/>
    <property type="project" value="TreeGrafter"/>
</dbReference>
<comment type="cofactor">
    <cofactor evidence="1">
        <name>Ca(2+)</name>
        <dbReference type="ChEBI" id="CHEBI:29108"/>
    </cofactor>
</comment>
<dbReference type="SMART" id="SM00861">
    <property type="entry name" value="Transket_pyr"/>
    <property type="match status" value="1"/>
</dbReference>
<accession>A0A2M7LKD0</accession>